<accession>A0A7W7CB41</accession>
<reference evidence="1 2" key="1">
    <citation type="submission" date="2020-08" db="EMBL/GenBank/DDBJ databases">
        <title>Sequencing the genomes of 1000 actinobacteria strains.</title>
        <authorList>
            <person name="Klenk H.-P."/>
        </authorList>
    </citation>
    <scope>NUCLEOTIDE SEQUENCE [LARGE SCALE GENOMIC DNA]</scope>
    <source>
        <strain evidence="1 2">DSM 44230</strain>
    </source>
</reference>
<evidence type="ECO:0000313" key="2">
    <source>
        <dbReference type="Proteomes" id="UP000533598"/>
    </source>
</evidence>
<protein>
    <recommendedName>
        <fullName evidence="3">2'-5' RNA ligase</fullName>
    </recommendedName>
</protein>
<evidence type="ECO:0008006" key="3">
    <source>
        <dbReference type="Google" id="ProtNLM"/>
    </source>
</evidence>
<dbReference type="RefSeq" id="WP_185002415.1">
    <property type="nucleotide sequence ID" value="NZ_BAAAUI010000079.1"/>
</dbReference>
<organism evidence="1 2">
    <name type="scientific">Crossiella cryophila</name>
    <dbReference type="NCBI Taxonomy" id="43355"/>
    <lineage>
        <taxon>Bacteria</taxon>
        <taxon>Bacillati</taxon>
        <taxon>Actinomycetota</taxon>
        <taxon>Actinomycetes</taxon>
        <taxon>Pseudonocardiales</taxon>
        <taxon>Pseudonocardiaceae</taxon>
        <taxon>Crossiella</taxon>
    </lineage>
</organism>
<name>A0A7W7CB41_9PSEU</name>
<keyword evidence="2" id="KW-1185">Reference proteome</keyword>
<dbReference type="EMBL" id="JACHMH010000001">
    <property type="protein sequence ID" value="MBB4676608.1"/>
    <property type="molecule type" value="Genomic_DNA"/>
</dbReference>
<dbReference type="AlphaFoldDB" id="A0A7W7CB41"/>
<gene>
    <name evidence="1" type="ORF">HNR67_002726</name>
</gene>
<comment type="caution">
    <text evidence="1">The sequence shown here is derived from an EMBL/GenBank/DDBJ whole genome shotgun (WGS) entry which is preliminary data.</text>
</comment>
<proteinExistence type="predicted"/>
<sequence length="188" mass="21229">MDDRVYCWHIPLKEHLAVHRLAGQYQGALRRLPQLHPCAPPWLRLPLRELGPAERLRYTDVQAITAAARERLAEVPALALVTGRVIRRRGSVALAVTGDLRPVRRALAAAVAGVLGRRPRWPRPPRLLLAEHTEPVDPAQLRRILAAVRAEPVRIPVEGVSLALLRRHRGQRLWSELDRVELGLRVSR</sequence>
<dbReference type="Proteomes" id="UP000533598">
    <property type="component" value="Unassembled WGS sequence"/>
</dbReference>
<evidence type="ECO:0000313" key="1">
    <source>
        <dbReference type="EMBL" id="MBB4676608.1"/>
    </source>
</evidence>